<dbReference type="Proteomes" id="UP001292252">
    <property type="component" value="Unassembled WGS sequence"/>
</dbReference>
<gene>
    <name evidence="4" type="ORF">U2F49_25865</name>
</gene>
<feature type="signal peptide" evidence="3">
    <location>
        <begin position="1"/>
        <end position="20"/>
    </location>
</feature>
<dbReference type="PROSITE" id="PS51257">
    <property type="entry name" value="PROKAR_LIPOPROTEIN"/>
    <property type="match status" value="1"/>
</dbReference>
<name>A0AAW9JG55_BACTU</name>
<dbReference type="EMBL" id="JAXOTW010000020">
    <property type="protein sequence ID" value="MDZ5479633.1"/>
    <property type="molecule type" value="Genomic_DNA"/>
</dbReference>
<proteinExistence type="predicted"/>
<keyword evidence="1 3" id="KW-0732">Signal</keyword>
<feature type="compositionally biased region" description="Basic and acidic residues" evidence="2">
    <location>
        <begin position="29"/>
        <end position="55"/>
    </location>
</feature>
<feature type="chain" id="PRO_5043802006" description="Lipoprotein" evidence="3">
    <location>
        <begin position="21"/>
        <end position="140"/>
    </location>
</feature>
<protein>
    <recommendedName>
        <fullName evidence="6">Lipoprotein</fullName>
    </recommendedName>
</protein>
<evidence type="ECO:0000313" key="5">
    <source>
        <dbReference type="Proteomes" id="UP001292252"/>
    </source>
</evidence>
<reference evidence="4" key="1">
    <citation type="submission" date="2023-12" db="EMBL/GenBank/DDBJ databases">
        <title>Genome sequence of Bacillus thuringiensis strain SS10.</title>
        <authorList>
            <person name="Rouis S."/>
        </authorList>
    </citation>
    <scope>NUCLEOTIDE SEQUENCE</scope>
    <source>
        <strain evidence="4">SS10</strain>
    </source>
</reference>
<accession>A0AAW9JG55</accession>
<dbReference type="InterPro" id="IPR037873">
    <property type="entry name" value="BamE-like"/>
</dbReference>
<evidence type="ECO:0000313" key="4">
    <source>
        <dbReference type="EMBL" id="MDZ5479633.1"/>
    </source>
</evidence>
<evidence type="ECO:0008006" key="6">
    <source>
        <dbReference type="Google" id="ProtNLM"/>
    </source>
</evidence>
<sequence>MFKKLSTIALGNALAMSLVACDDSSNKASTEKKDEPKQEAKKEAKQETKKNDKKKITVADVDTIKTGDPVTGEGGDKYEDLVAKYGEPDIKSDSTSKNVKTYTASWSKNAKGGTGANFTVSFIEKDVQKLAVSKTQIGME</sequence>
<evidence type="ECO:0000256" key="1">
    <source>
        <dbReference type="ARBA" id="ARBA00022729"/>
    </source>
</evidence>
<feature type="region of interest" description="Disordered" evidence="2">
    <location>
        <begin position="22"/>
        <end position="55"/>
    </location>
</feature>
<organism evidence="4 5">
    <name type="scientific">Bacillus thuringiensis</name>
    <dbReference type="NCBI Taxonomy" id="1428"/>
    <lineage>
        <taxon>Bacteria</taxon>
        <taxon>Bacillati</taxon>
        <taxon>Bacillota</taxon>
        <taxon>Bacilli</taxon>
        <taxon>Bacillales</taxon>
        <taxon>Bacillaceae</taxon>
        <taxon>Bacillus</taxon>
        <taxon>Bacillus cereus group</taxon>
    </lineage>
</organism>
<evidence type="ECO:0000256" key="3">
    <source>
        <dbReference type="SAM" id="SignalP"/>
    </source>
</evidence>
<dbReference type="AlphaFoldDB" id="A0AAW9JG55"/>
<dbReference type="RefSeq" id="WP_322471274.1">
    <property type="nucleotide sequence ID" value="NZ_JAXOTW010000020.1"/>
</dbReference>
<comment type="caution">
    <text evidence="4">The sequence shown here is derived from an EMBL/GenBank/DDBJ whole genome shotgun (WGS) entry which is preliminary data.</text>
</comment>
<evidence type="ECO:0000256" key="2">
    <source>
        <dbReference type="SAM" id="MobiDB-lite"/>
    </source>
</evidence>
<dbReference type="Gene3D" id="3.30.1450.10">
    <property type="match status" value="1"/>
</dbReference>